<keyword evidence="6 12" id="KW-0520">NAD</keyword>
<evidence type="ECO:0000313" key="17">
    <source>
        <dbReference type="EMBL" id="KIC71559.1"/>
    </source>
</evidence>
<feature type="binding site" evidence="12">
    <location>
        <position position="64"/>
    </location>
    <ligand>
        <name>FAD</name>
        <dbReference type="ChEBI" id="CHEBI:57692"/>
    </ligand>
</feature>
<feature type="binding site" evidence="12">
    <location>
        <begin position="156"/>
        <end position="158"/>
    </location>
    <ligand>
        <name>FAD</name>
        <dbReference type="ChEBI" id="CHEBI:57692"/>
    </ligand>
</feature>
<evidence type="ECO:0000256" key="7">
    <source>
        <dbReference type="ARBA" id="ARBA00023157"/>
    </source>
</evidence>
<feature type="binding site" evidence="12">
    <location>
        <position position="324"/>
    </location>
    <ligand>
        <name>FAD</name>
        <dbReference type="ChEBI" id="CHEBI:57692"/>
    </ligand>
</feature>
<dbReference type="InterPro" id="IPR050151">
    <property type="entry name" value="Class-I_Pyr_Nuc-Dis_Oxidored"/>
</dbReference>
<keyword evidence="7" id="KW-1015">Disulfide bond</keyword>
<protein>
    <recommendedName>
        <fullName evidence="2 14">Dihydrolipoyl dehydrogenase</fullName>
        <ecNumber evidence="2 14">1.8.1.4</ecNumber>
    </recommendedName>
</protein>
<evidence type="ECO:0000256" key="4">
    <source>
        <dbReference type="ARBA" id="ARBA00022827"/>
    </source>
</evidence>
<dbReference type="Gene3D" id="3.30.390.30">
    <property type="match status" value="1"/>
</dbReference>
<dbReference type="InterPro" id="IPR006258">
    <property type="entry name" value="Lipoamide_DH"/>
</dbReference>
<organism evidence="17 18">
    <name type="scientific">Candidatus Protochlamydia amoebophila</name>
    <dbReference type="NCBI Taxonomy" id="362787"/>
    <lineage>
        <taxon>Bacteria</taxon>
        <taxon>Pseudomonadati</taxon>
        <taxon>Chlamydiota</taxon>
        <taxon>Chlamydiia</taxon>
        <taxon>Parachlamydiales</taxon>
        <taxon>Parachlamydiaceae</taxon>
        <taxon>Candidatus Protochlamydia</taxon>
    </lineage>
</organism>
<keyword evidence="12" id="KW-0547">Nucleotide-binding</keyword>
<keyword evidence="5 14" id="KW-0560">Oxidoreductase</keyword>
<evidence type="ECO:0000256" key="8">
    <source>
        <dbReference type="ARBA" id="ARBA00023284"/>
    </source>
</evidence>
<dbReference type="EC" id="1.8.1.4" evidence="2 14"/>
<dbReference type="GO" id="GO:0050660">
    <property type="term" value="F:flavin adenine dinucleotide binding"/>
    <property type="evidence" value="ECO:0007669"/>
    <property type="project" value="InterPro"/>
</dbReference>
<comment type="miscellaneous">
    <text evidence="14">The active site is a redox-active disulfide bond.</text>
</comment>
<evidence type="ECO:0000256" key="13">
    <source>
        <dbReference type="PIRSR" id="PIRSR000350-4"/>
    </source>
</evidence>
<dbReference type="AlphaFoldDB" id="A0A0C1H1I1"/>
<reference evidence="17 18" key="1">
    <citation type="journal article" date="2014" name="Mol. Biol. Evol.">
        <title>Massive expansion of Ubiquitination-related gene families within the Chlamydiae.</title>
        <authorList>
            <person name="Domman D."/>
            <person name="Collingro A."/>
            <person name="Lagkouvardos I."/>
            <person name="Gehre L."/>
            <person name="Weinmaier T."/>
            <person name="Rattei T."/>
            <person name="Subtil A."/>
            <person name="Horn M."/>
        </authorList>
    </citation>
    <scope>NUCLEOTIDE SEQUENCE [LARGE SCALE GENOMIC DNA]</scope>
    <source>
        <strain evidence="17 18">EI2</strain>
    </source>
</reference>
<feature type="binding site" evidence="12">
    <location>
        <begin position="193"/>
        <end position="200"/>
    </location>
    <ligand>
        <name>NAD(+)</name>
        <dbReference type="ChEBI" id="CHEBI:57540"/>
    </ligand>
</feature>
<dbReference type="Gene3D" id="3.50.50.60">
    <property type="entry name" value="FAD/NAD(P)-binding domain"/>
    <property type="match status" value="2"/>
</dbReference>
<dbReference type="Pfam" id="PF07992">
    <property type="entry name" value="Pyr_redox_2"/>
    <property type="match status" value="1"/>
</dbReference>
<dbReference type="PANTHER" id="PTHR22912">
    <property type="entry name" value="DISULFIDE OXIDOREDUCTASE"/>
    <property type="match status" value="1"/>
</dbReference>
<dbReference type="InterPro" id="IPR004099">
    <property type="entry name" value="Pyr_nucl-diS_OxRdtase_dimer"/>
</dbReference>
<dbReference type="InterPro" id="IPR023753">
    <property type="entry name" value="FAD/NAD-binding_dom"/>
</dbReference>
<dbReference type="EMBL" id="JSAN01000082">
    <property type="protein sequence ID" value="KIC71559.1"/>
    <property type="molecule type" value="Genomic_DNA"/>
</dbReference>
<feature type="active site" description="Proton acceptor" evidence="11">
    <location>
        <position position="456"/>
    </location>
</feature>
<gene>
    <name evidence="17" type="primary">dld1</name>
    <name evidence="17" type="ORF">DB44_DJ00540</name>
</gene>
<feature type="binding site" evidence="12">
    <location>
        <position position="216"/>
    </location>
    <ligand>
        <name>NAD(+)</name>
        <dbReference type="ChEBI" id="CHEBI:57540"/>
    </ligand>
</feature>
<dbReference type="GO" id="GO:0006103">
    <property type="term" value="P:2-oxoglutarate metabolic process"/>
    <property type="evidence" value="ECO:0007669"/>
    <property type="project" value="TreeGrafter"/>
</dbReference>
<sequence length="477" mass="51648">MVKSLKCKEITNMVEHYDLAVVGAGPGGYVAAIRAAQMGLKTICIDKRETLGGTCLNVGCIPSKTLLHSTDLYSTLKQHGLEQAIEVSDLKVNFTKLMERKRNVVKGLIEGIALLFKKNGVIYLKGEAQFLDAHTLQVKNGTHIDEIKANYILLATGSESTSLPHLPFDEKNIVSSTGALNLATVPPRLLVIGGGVIGVELASVYNRLGSSVTIIEMSDRLCPAMDIALSKYLFQILKKQGIEIKLSTKMMTAVLQPNETILTIEQNEQLQNISGEVVLVAVGRRPYTQGLSLDKVGIQIDKKGFIPVDGFFRTSQPHIFAIGDLIEGVMLAHRASQEGITVVEWLKGERQSINYLAIPNVVYTNPEVASVGLTEQEASESGLTLLTGTTYFRGNSRARCTDEIEGFVKLIGEKKSGRLLGMHIIGAHASELIAVGTLAIQKQINLKDLAETMQAHPTLSETIKEAALQALGKAVHG</sequence>
<dbReference type="InterPro" id="IPR016156">
    <property type="entry name" value="FAD/NAD-linked_Rdtase_dimer_sf"/>
</dbReference>
<dbReference type="PANTHER" id="PTHR22912:SF151">
    <property type="entry name" value="DIHYDROLIPOYL DEHYDROGENASE, MITOCHONDRIAL"/>
    <property type="match status" value="1"/>
</dbReference>
<feature type="binding site" evidence="12">
    <location>
        <position position="283"/>
    </location>
    <ligand>
        <name>NAD(+)</name>
        <dbReference type="ChEBI" id="CHEBI:57540"/>
    </ligand>
</feature>
<evidence type="ECO:0000313" key="18">
    <source>
        <dbReference type="Proteomes" id="UP000031465"/>
    </source>
</evidence>
<comment type="function">
    <text evidence="10">The branched-chain alpha-keto dehydrogenase complex catalyzes the overall conversion of alpha-keto acids to acyl-CoA and CO(2). It contains multiple copies of 3 enzymatic components: branched-chain alpha-keto acid decarboxylase (E1), lipoamide acyltransferase (E2) and lipoamide dehydrogenase (E3).</text>
</comment>
<evidence type="ECO:0000256" key="12">
    <source>
        <dbReference type="PIRSR" id="PIRSR000350-3"/>
    </source>
</evidence>
<dbReference type="PROSITE" id="PS00076">
    <property type="entry name" value="PYRIDINE_REDOX_1"/>
    <property type="match status" value="1"/>
</dbReference>
<dbReference type="NCBIfam" id="TIGR01350">
    <property type="entry name" value="lipoamide_DH"/>
    <property type="match status" value="1"/>
</dbReference>
<evidence type="ECO:0000256" key="9">
    <source>
        <dbReference type="ARBA" id="ARBA00049187"/>
    </source>
</evidence>
<accession>A0A0C1H1I1</accession>
<feature type="domain" description="Pyridine nucleotide-disulphide oxidoreductase dimerisation" evidence="15">
    <location>
        <begin position="358"/>
        <end position="467"/>
    </location>
</feature>
<dbReference type="SUPFAM" id="SSF51905">
    <property type="entry name" value="FAD/NAD(P)-binding domain"/>
    <property type="match status" value="1"/>
</dbReference>
<evidence type="ECO:0000256" key="3">
    <source>
        <dbReference type="ARBA" id="ARBA00022630"/>
    </source>
</evidence>
<evidence type="ECO:0000256" key="10">
    <source>
        <dbReference type="ARBA" id="ARBA00056335"/>
    </source>
</evidence>
<comment type="caution">
    <text evidence="17">The sequence shown here is derived from an EMBL/GenBank/DDBJ whole genome shotgun (WGS) entry which is preliminary data.</text>
</comment>
<evidence type="ECO:0000256" key="5">
    <source>
        <dbReference type="ARBA" id="ARBA00023002"/>
    </source>
</evidence>
<dbReference type="PATRIC" id="fig|362787.3.peg.1374"/>
<dbReference type="PIRSF" id="PIRSF000350">
    <property type="entry name" value="Mercury_reductase_MerA"/>
    <property type="match status" value="1"/>
</dbReference>
<comment type="catalytic activity">
    <reaction evidence="9 14">
        <text>N(6)-[(R)-dihydrolipoyl]-L-lysyl-[protein] + NAD(+) = N(6)-[(R)-lipoyl]-L-lysyl-[protein] + NADH + H(+)</text>
        <dbReference type="Rhea" id="RHEA:15045"/>
        <dbReference type="Rhea" id="RHEA-COMP:10474"/>
        <dbReference type="Rhea" id="RHEA-COMP:10475"/>
        <dbReference type="ChEBI" id="CHEBI:15378"/>
        <dbReference type="ChEBI" id="CHEBI:57540"/>
        <dbReference type="ChEBI" id="CHEBI:57945"/>
        <dbReference type="ChEBI" id="CHEBI:83099"/>
        <dbReference type="ChEBI" id="CHEBI:83100"/>
        <dbReference type="EC" id="1.8.1.4"/>
    </reaction>
</comment>
<evidence type="ECO:0000259" key="16">
    <source>
        <dbReference type="Pfam" id="PF07992"/>
    </source>
</evidence>
<dbReference type="InterPro" id="IPR012999">
    <property type="entry name" value="Pyr_OxRdtase_I_AS"/>
</dbReference>
<evidence type="ECO:0000256" key="14">
    <source>
        <dbReference type="RuleBase" id="RU003692"/>
    </source>
</evidence>
<dbReference type="PRINTS" id="PR00411">
    <property type="entry name" value="PNDRDTASEI"/>
</dbReference>
<dbReference type="PRINTS" id="PR00368">
    <property type="entry name" value="FADPNR"/>
</dbReference>
<dbReference type="FunFam" id="3.30.390.30:FF:000001">
    <property type="entry name" value="Dihydrolipoyl dehydrogenase"/>
    <property type="match status" value="1"/>
</dbReference>
<feature type="disulfide bond" description="Redox-active" evidence="13">
    <location>
        <begin position="55"/>
        <end position="60"/>
    </location>
</feature>
<dbReference type="InterPro" id="IPR036188">
    <property type="entry name" value="FAD/NAD-bd_sf"/>
</dbReference>
<keyword evidence="4 12" id="KW-0274">FAD</keyword>
<evidence type="ECO:0000259" key="15">
    <source>
        <dbReference type="Pfam" id="PF02852"/>
    </source>
</evidence>
<dbReference type="SUPFAM" id="SSF55424">
    <property type="entry name" value="FAD/NAD-linked reductases, dimerisation (C-terminal) domain"/>
    <property type="match status" value="1"/>
</dbReference>
<keyword evidence="8 14" id="KW-0676">Redox-active center</keyword>
<proteinExistence type="inferred from homology"/>
<comment type="similarity">
    <text evidence="1 14">Belongs to the class-I pyridine nucleotide-disulfide oxidoreductase family.</text>
</comment>
<dbReference type="Proteomes" id="UP000031465">
    <property type="component" value="Unassembled WGS sequence"/>
</dbReference>
<keyword evidence="3 14" id="KW-0285">Flavoprotein</keyword>
<dbReference type="GO" id="GO:0004148">
    <property type="term" value="F:dihydrolipoyl dehydrogenase (NADH) activity"/>
    <property type="evidence" value="ECO:0007669"/>
    <property type="project" value="UniProtKB-EC"/>
</dbReference>
<dbReference type="GO" id="GO:0005737">
    <property type="term" value="C:cytoplasm"/>
    <property type="evidence" value="ECO:0007669"/>
    <property type="project" value="UniProtKB-ARBA"/>
</dbReference>
<dbReference type="Pfam" id="PF02852">
    <property type="entry name" value="Pyr_redox_dim"/>
    <property type="match status" value="1"/>
</dbReference>
<evidence type="ECO:0000256" key="1">
    <source>
        <dbReference type="ARBA" id="ARBA00007532"/>
    </source>
</evidence>
<evidence type="ECO:0000256" key="11">
    <source>
        <dbReference type="PIRSR" id="PIRSR000350-2"/>
    </source>
</evidence>
<feature type="domain" description="FAD/NAD(P)-binding" evidence="16">
    <location>
        <begin position="17"/>
        <end position="339"/>
    </location>
</feature>
<comment type="cofactor">
    <cofactor evidence="12 14">
        <name>FAD</name>
        <dbReference type="ChEBI" id="CHEBI:57692"/>
    </cofactor>
    <text evidence="12 14">Binds 1 FAD per subunit.</text>
</comment>
<evidence type="ECO:0000256" key="6">
    <source>
        <dbReference type="ARBA" id="ARBA00023027"/>
    </source>
</evidence>
<evidence type="ECO:0000256" key="2">
    <source>
        <dbReference type="ARBA" id="ARBA00012608"/>
    </source>
</evidence>
<dbReference type="InterPro" id="IPR001100">
    <property type="entry name" value="Pyr_nuc-diS_OxRdtase"/>
</dbReference>
<name>A0A0C1H1I1_9BACT</name>
<feature type="binding site" evidence="12">
    <location>
        <begin position="330"/>
        <end position="333"/>
    </location>
    <ligand>
        <name>FAD</name>
        <dbReference type="ChEBI" id="CHEBI:57692"/>
    </ligand>
</feature>